<keyword evidence="1" id="KW-1185">Reference proteome</keyword>
<evidence type="ECO:0000313" key="2">
    <source>
        <dbReference type="WBParaSite" id="sdigi.contig8.g930.t1"/>
    </source>
</evidence>
<dbReference type="WBParaSite" id="sdigi.contig8.g930.t1">
    <property type="protein sequence ID" value="sdigi.contig8.g930.t1"/>
    <property type="gene ID" value="sdigi.contig8.g930"/>
</dbReference>
<dbReference type="Proteomes" id="UP000887581">
    <property type="component" value="Unplaced"/>
</dbReference>
<sequence>MADAGDLRSIRKENSAVCPSEHCDTEVERRLAAPSEVQLLLDDRLRSGLAVLLGDSERRLGQGQGTGYPCCTTLNAMNATDVIVMNSTRRPYLTTPLYPFSRAGTVFGAEWSGRARRSGRMNGAEKSLDRMQKSAEKMGLLLWDLERSEKGGSK</sequence>
<name>A0A915Q2E1_9BILA</name>
<accession>A0A915Q2E1</accession>
<dbReference type="AlphaFoldDB" id="A0A915Q2E1"/>
<organism evidence="1 2">
    <name type="scientific">Setaria digitata</name>
    <dbReference type="NCBI Taxonomy" id="48799"/>
    <lineage>
        <taxon>Eukaryota</taxon>
        <taxon>Metazoa</taxon>
        <taxon>Ecdysozoa</taxon>
        <taxon>Nematoda</taxon>
        <taxon>Chromadorea</taxon>
        <taxon>Rhabditida</taxon>
        <taxon>Spirurina</taxon>
        <taxon>Spiruromorpha</taxon>
        <taxon>Filarioidea</taxon>
        <taxon>Setariidae</taxon>
        <taxon>Setaria</taxon>
    </lineage>
</organism>
<evidence type="ECO:0000313" key="1">
    <source>
        <dbReference type="Proteomes" id="UP000887581"/>
    </source>
</evidence>
<reference evidence="2" key="1">
    <citation type="submission" date="2022-11" db="UniProtKB">
        <authorList>
            <consortium name="WormBaseParasite"/>
        </authorList>
    </citation>
    <scope>IDENTIFICATION</scope>
</reference>
<protein>
    <submittedName>
        <fullName evidence="2">Uncharacterized protein</fullName>
    </submittedName>
</protein>
<proteinExistence type="predicted"/>